<dbReference type="EMBL" id="AFBI03000010">
    <property type="protein sequence ID" value="EJW05081.1"/>
    <property type="molecule type" value="Genomic_DNA"/>
</dbReference>
<keyword evidence="2" id="KW-1185">Reference proteome</keyword>
<name>J9DBI5_EDHAE</name>
<reference evidence="2" key="2">
    <citation type="submission" date="2015-07" db="EMBL/GenBank/DDBJ databases">
        <title>Contrasting host-pathogen interactions and genome evolution in two generalist and specialist microsporidian pathogens of mosquitoes.</title>
        <authorList>
            <consortium name="The Broad Institute Genomics Platform"/>
            <consortium name="The Broad Institute Genome Sequencing Center for Infectious Disease"/>
            <person name="Cuomo C.A."/>
            <person name="Sanscrainte N.D."/>
            <person name="Goldberg J.M."/>
            <person name="Heiman D."/>
            <person name="Young S."/>
            <person name="Zeng Q."/>
            <person name="Becnel J.J."/>
            <person name="Birren B.W."/>
        </authorList>
    </citation>
    <scope>NUCLEOTIDE SEQUENCE [LARGE SCALE GENOMIC DNA]</scope>
    <source>
        <strain evidence="2">USNM 41457</strain>
    </source>
</reference>
<dbReference type="Proteomes" id="UP000003163">
    <property type="component" value="Unassembled WGS sequence"/>
</dbReference>
<comment type="caution">
    <text evidence="1">The sequence shown here is derived from an EMBL/GenBank/DDBJ whole genome shotgun (WGS) entry which is preliminary data.</text>
</comment>
<gene>
    <name evidence="1" type="ORF">EDEG_00862</name>
</gene>
<sequence>MLINAANHSFCSQTSLLKCISDFRQRNYEILGNIMPNQHKHILDKIKKINNMFLHQKKKIKMEIKKCKEIDNTIKPSIKELIDILLTYLNCLNELFHYLQNANDINIQKNILIANFKIFYERLDFYLSENCVFNGQIDLRTSIISAQKALEIFEMCNIQFKKYISDIKKQYNEERRVFIKEDVSIIESLEPFQIKLKLYINSRFDCYISHNNNYPEEWKQINNSFMCYKHCHNKYTESIIDCFAKIRKKDFICELNPFDSYVSIIESFRKEIKITENMKDEIIFSYIINQKIIKDLGNSINFITFHHHFWLGIKFLWK</sequence>
<organism evidence="1 2">
    <name type="scientific">Edhazardia aedis (strain USNM 41457)</name>
    <name type="common">Microsporidian parasite</name>
    <dbReference type="NCBI Taxonomy" id="1003232"/>
    <lineage>
        <taxon>Eukaryota</taxon>
        <taxon>Fungi</taxon>
        <taxon>Fungi incertae sedis</taxon>
        <taxon>Microsporidia</taxon>
        <taxon>Edhazardia</taxon>
    </lineage>
</organism>
<reference evidence="1 2" key="1">
    <citation type="submission" date="2011-08" db="EMBL/GenBank/DDBJ databases">
        <authorList>
            <person name="Liu Z.J."/>
            <person name="Shi F.L."/>
            <person name="Lu J.Q."/>
            <person name="Li M."/>
            <person name="Wang Z.L."/>
        </authorList>
    </citation>
    <scope>NUCLEOTIDE SEQUENCE [LARGE SCALE GENOMIC DNA]</scope>
    <source>
        <strain evidence="1 2">USNM 41457</strain>
    </source>
</reference>
<proteinExistence type="predicted"/>
<dbReference type="AlphaFoldDB" id="J9DBI5"/>
<dbReference type="VEuPathDB" id="MicrosporidiaDB:EDEG_00862"/>
<evidence type="ECO:0000313" key="1">
    <source>
        <dbReference type="EMBL" id="EJW05081.1"/>
    </source>
</evidence>
<accession>J9DBI5</accession>
<dbReference type="HOGENOM" id="CLU_874440_0_0_1"/>
<dbReference type="InParanoid" id="J9DBI5"/>
<evidence type="ECO:0000313" key="2">
    <source>
        <dbReference type="Proteomes" id="UP000003163"/>
    </source>
</evidence>
<protein>
    <submittedName>
        <fullName evidence="1">Uncharacterized protein</fullName>
    </submittedName>
</protein>